<keyword evidence="4" id="KW-1185">Reference proteome</keyword>
<organism evidence="3 4">
    <name type="scientific">Rubus argutus</name>
    <name type="common">Southern blackberry</name>
    <dbReference type="NCBI Taxonomy" id="59490"/>
    <lineage>
        <taxon>Eukaryota</taxon>
        <taxon>Viridiplantae</taxon>
        <taxon>Streptophyta</taxon>
        <taxon>Embryophyta</taxon>
        <taxon>Tracheophyta</taxon>
        <taxon>Spermatophyta</taxon>
        <taxon>Magnoliopsida</taxon>
        <taxon>eudicotyledons</taxon>
        <taxon>Gunneridae</taxon>
        <taxon>Pentapetalae</taxon>
        <taxon>rosids</taxon>
        <taxon>fabids</taxon>
        <taxon>Rosales</taxon>
        <taxon>Rosaceae</taxon>
        <taxon>Rosoideae</taxon>
        <taxon>Rosoideae incertae sedis</taxon>
        <taxon>Rubus</taxon>
    </lineage>
</organism>
<feature type="region of interest" description="Disordered" evidence="1">
    <location>
        <begin position="34"/>
        <end position="93"/>
    </location>
</feature>
<evidence type="ECO:0000313" key="4">
    <source>
        <dbReference type="Proteomes" id="UP001457282"/>
    </source>
</evidence>
<feature type="compositionally biased region" description="Basic residues" evidence="1">
    <location>
        <begin position="56"/>
        <end position="75"/>
    </location>
</feature>
<dbReference type="Pfam" id="PF25821">
    <property type="entry name" value="DUF7950"/>
    <property type="match status" value="1"/>
</dbReference>
<dbReference type="PANTHER" id="PTHR33595">
    <property type="entry name" value="VON WILLEBRAND FACTOR A DOMAIN PROTEIN"/>
    <property type="match status" value="1"/>
</dbReference>
<accession>A0AAW1WPE4</accession>
<name>A0AAW1WPE4_RUBAR</name>
<evidence type="ECO:0000313" key="3">
    <source>
        <dbReference type="EMBL" id="KAK9926694.1"/>
    </source>
</evidence>
<dbReference type="AlphaFoldDB" id="A0AAW1WPE4"/>
<dbReference type="InterPro" id="IPR057710">
    <property type="entry name" value="DUF7950"/>
</dbReference>
<protein>
    <recommendedName>
        <fullName evidence="2">DUF7950 domain-containing protein</fullName>
    </recommendedName>
</protein>
<reference evidence="3 4" key="1">
    <citation type="journal article" date="2023" name="G3 (Bethesda)">
        <title>A chromosome-length genome assembly and annotation of blackberry (Rubus argutus, cv. 'Hillquist').</title>
        <authorList>
            <person name="Bruna T."/>
            <person name="Aryal R."/>
            <person name="Dudchenko O."/>
            <person name="Sargent D.J."/>
            <person name="Mead D."/>
            <person name="Buti M."/>
            <person name="Cavallini A."/>
            <person name="Hytonen T."/>
            <person name="Andres J."/>
            <person name="Pham M."/>
            <person name="Weisz D."/>
            <person name="Mascagni F."/>
            <person name="Usai G."/>
            <person name="Natali L."/>
            <person name="Bassil N."/>
            <person name="Fernandez G.E."/>
            <person name="Lomsadze A."/>
            <person name="Armour M."/>
            <person name="Olukolu B."/>
            <person name="Poorten T."/>
            <person name="Britton C."/>
            <person name="Davik J."/>
            <person name="Ashrafi H."/>
            <person name="Aiden E.L."/>
            <person name="Borodovsky M."/>
            <person name="Worthington M."/>
        </authorList>
    </citation>
    <scope>NUCLEOTIDE SEQUENCE [LARGE SCALE GENOMIC DNA]</scope>
    <source>
        <strain evidence="3">PI 553951</strain>
    </source>
</reference>
<dbReference type="PANTHER" id="PTHR33595:SF7">
    <property type="entry name" value="OS12G0242500 PROTEIN"/>
    <property type="match status" value="1"/>
</dbReference>
<evidence type="ECO:0000256" key="1">
    <source>
        <dbReference type="SAM" id="MobiDB-lite"/>
    </source>
</evidence>
<dbReference type="EMBL" id="JBEDUW010000005">
    <property type="protein sequence ID" value="KAK9926694.1"/>
    <property type="molecule type" value="Genomic_DNA"/>
</dbReference>
<feature type="domain" description="DUF7950" evidence="2">
    <location>
        <begin position="141"/>
        <end position="265"/>
    </location>
</feature>
<proteinExistence type="predicted"/>
<sequence length="275" mass="29718">MDGRGGCCIARYGGGGDVYDTSKVDRIMLRFRPIAPKPAGGSVSGRSTPEISEKCRKGKRRYVRDKLCNNRKRKVSSPPDGNKDGGVGTGAGAVTTLSLLPESPEPKEEGSSPTWLSFESFPGKIGDEYKVVNMPAAQPVGSSVTVDCVTDTWVEGGGLGCTDEERRNLERDTCPGFLSDVFGRVVWTNGAYRSMVGQEEESDEVTVCLVMKETSSVTAVALAYPAFTCRVRVQYRCGSLTLPCDVWRMERGGFAWRLDVKAALCLGRYGTAKAV</sequence>
<gene>
    <name evidence="3" type="ORF">M0R45_023908</name>
</gene>
<dbReference type="Proteomes" id="UP001457282">
    <property type="component" value="Unassembled WGS sequence"/>
</dbReference>
<evidence type="ECO:0000259" key="2">
    <source>
        <dbReference type="Pfam" id="PF25821"/>
    </source>
</evidence>
<comment type="caution">
    <text evidence="3">The sequence shown here is derived from an EMBL/GenBank/DDBJ whole genome shotgun (WGS) entry which is preliminary data.</text>
</comment>